<dbReference type="Pfam" id="PF01544">
    <property type="entry name" value="CorA"/>
    <property type="match status" value="1"/>
</dbReference>
<dbReference type="InterPro" id="IPR045863">
    <property type="entry name" value="CorA_TM1_TM2"/>
</dbReference>
<evidence type="ECO:0000313" key="15">
    <source>
        <dbReference type="EMBL" id="RSV01400.1"/>
    </source>
</evidence>
<proteinExistence type="inferred from homology"/>
<evidence type="ECO:0000256" key="11">
    <source>
        <dbReference type="ARBA" id="ARBA00023136"/>
    </source>
</evidence>
<dbReference type="AlphaFoldDB" id="A0A1L6J9C9"/>
<evidence type="ECO:0000256" key="5">
    <source>
        <dbReference type="ARBA" id="ARBA00022475"/>
    </source>
</evidence>
<dbReference type="GO" id="GO:0015095">
    <property type="term" value="F:magnesium ion transmembrane transporter activity"/>
    <property type="evidence" value="ECO:0007669"/>
    <property type="project" value="TreeGrafter"/>
</dbReference>
<reference evidence="16" key="2">
    <citation type="submission" date="2016-12" db="EMBL/GenBank/DDBJ databases">
        <title>Whole genome sequencing of Sphingomonas sp. ABOJV.</title>
        <authorList>
            <person name="Conlan S."/>
            <person name="Thomas P.J."/>
            <person name="Mullikin J."/>
            <person name="Palmore T.N."/>
            <person name="Frank K.M."/>
            <person name="Segre J.A."/>
        </authorList>
    </citation>
    <scope>NUCLEOTIDE SEQUENCE [LARGE SCALE GENOMIC DNA]</scope>
    <source>
        <strain evidence="16">ABOJV</strain>
    </source>
</reference>
<evidence type="ECO:0000256" key="8">
    <source>
        <dbReference type="ARBA" id="ARBA00022842"/>
    </source>
</evidence>
<comment type="similarity">
    <text evidence="2">Belongs to the CorA metal ion transporter (MIT) (TC 1.A.35) family.</text>
</comment>
<evidence type="ECO:0000256" key="12">
    <source>
        <dbReference type="ARBA" id="ARBA00034269"/>
    </source>
</evidence>
<evidence type="ECO:0000256" key="13">
    <source>
        <dbReference type="SAM" id="Phobius"/>
    </source>
</evidence>
<keyword evidence="9 13" id="KW-1133">Transmembrane helix</keyword>
<dbReference type="STRING" id="93064.BRX40_08390"/>
<dbReference type="OrthoDB" id="9803416at2"/>
<comment type="subcellular location">
    <subcellularLocation>
        <location evidence="1">Cell inner membrane</location>
        <topology evidence="1">Multi-pass membrane protein</topology>
    </subcellularLocation>
</comment>
<feature type="transmembrane region" description="Helical" evidence="13">
    <location>
        <begin position="248"/>
        <end position="271"/>
    </location>
</feature>
<evidence type="ECO:0000256" key="1">
    <source>
        <dbReference type="ARBA" id="ARBA00004429"/>
    </source>
</evidence>
<keyword evidence="4" id="KW-0813">Transport</keyword>
<dbReference type="InterPro" id="IPR045861">
    <property type="entry name" value="CorA_cytoplasmic_dom"/>
</dbReference>
<dbReference type="GeneID" id="44132575"/>
<organism evidence="14 16">
    <name type="scientific">Sphingomonas koreensis</name>
    <dbReference type="NCBI Taxonomy" id="93064"/>
    <lineage>
        <taxon>Bacteria</taxon>
        <taxon>Pseudomonadati</taxon>
        <taxon>Pseudomonadota</taxon>
        <taxon>Alphaproteobacteria</taxon>
        <taxon>Sphingomonadales</taxon>
        <taxon>Sphingomonadaceae</taxon>
        <taxon>Sphingomonas</taxon>
    </lineage>
</organism>
<dbReference type="GO" id="GO:0015087">
    <property type="term" value="F:cobalt ion transmembrane transporter activity"/>
    <property type="evidence" value="ECO:0007669"/>
    <property type="project" value="TreeGrafter"/>
</dbReference>
<dbReference type="PANTHER" id="PTHR47685:SF1">
    <property type="entry name" value="MAGNESIUM TRANSPORT PROTEIN CORA"/>
    <property type="match status" value="1"/>
</dbReference>
<keyword evidence="16" id="KW-1185">Reference proteome</keyword>
<dbReference type="GO" id="GO:0005886">
    <property type="term" value="C:plasma membrane"/>
    <property type="evidence" value="ECO:0007669"/>
    <property type="project" value="UniProtKB-SubCell"/>
</dbReference>
<protein>
    <recommendedName>
        <fullName evidence="3">Magnesium transport protein CorA</fullName>
    </recommendedName>
</protein>
<reference evidence="14" key="1">
    <citation type="submission" date="2016-12" db="EMBL/GenBank/DDBJ databases">
        <title>Whole genome sequencing of Sphingomonas koreensis.</title>
        <authorList>
            <person name="Conlan S."/>
            <person name="Thomas P.J."/>
            <person name="Mullikin J."/>
            <person name="Palmore T.N."/>
            <person name="Frank K.M."/>
            <person name="Segre J.A."/>
        </authorList>
    </citation>
    <scope>NUCLEOTIDE SEQUENCE</scope>
    <source>
        <strain evidence="14">ABOJV</strain>
    </source>
</reference>
<keyword evidence="5" id="KW-1003">Cell membrane</keyword>
<evidence type="ECO:0000313" key="17">
    <source>
        <dbReference type="Proteomes" id="UP000286681"/>
    </source>
</evidence>
<keyword evidence="8" id="KW-0460">Magnesium</keyword>
<dbReference type="Proteomes" id="UP000286681">
    <property type="component" value="Unassembled WGS sequence"/>
</dbReference>
<dbReference type="PANTHER" id="PTHR47685">
    <property type="entry name" value="MAGNESIUM TRANSPORT PROTEIN CORA"/>
    <property type="match status" value="1"/>
</dbReference>
<sequence>MAQHNQAGLVLEQASLARVWRRLRSDDAAGLGRAAADLGCRFPPPEEGYEEDAAYIYLPVSVLVREGHEIRQDQIAFALGEDMVVTLEPAGGFAPFDRALAILRRRPAIPRTAHGVMYALLQAANSASNQILELASAALEGMNRKIREIAEGYDDAGRELTTDAIGETMAELNDREELVSRILESQLLLARAARYLRAEVEDAELRGLVETLISDIQSIKEHAGFEHDKVRYLQQSVMTSLNVRQNQVVKVFTIITAVFLPPTLIATFYGMNFAVMPELSWEWGFTATILLTLLAALLPLWYIKRKGWLR</sequence>
<comment type="catalytic activity">
    <reaction evidence="12">
        <text>Mg(2+)(in) = Mg(2+)(out)</text>
        <dbReference type="Rhea" id="RHEA:29827"/>
        <dbReference type="ChEBI" id="CHEBI:18420"/>
    </reaction>
</comment>
<dbReference type="RefSeq" id="WP_075151291.1">
    <property type="nucleotide sequence ID" value="NZ_CP018820.1"/>
</dbReference>
<evidence type="ECO:0000256" key="3">
    <source>
        <dbReference type="ARBA" id="ARBA00019439"/>
    </source>
</evidence>
<reference evidence="15 17" key="3">
    <citation type="submission" date="2018-07" db="EMBL/GenBank/DDBJ databases">
        <title>Genomic and Epidemiologic Investigation of an Indolent Hospital Outbreak.</title>
        <authorList>
            <person name="Johnson R.C."/>
            <person name="Deming C."/>
            <person name="Conlan S."/>
            <person name="Zellmer C.J."/>
            <person name="Michelin A.V."/>
            <person name="Lee-Lin S."/>
            <person name="Thomas P.J."/>
            <person name="Park M."/>
            <person name="Weingarten R.A."/>
            <person name="Less J."/>
            <person name="Dekker J.P."/>
            <person name="Frank K.M."/>
            <person name="Musser K.A."/>
            <person name="Mcquiston J.R."/>
            <person name="Henderson D.K."/>
            <person name="Lau A.F."/>
            <person name="Palmore T.N."/>
            <person name="Segre J.A."/>
        </authorList>
    </citation>
    <scope>NUCLEOTIDE SEQUENCE [LARGE SCALE GENOMIC DNA]</scope>
    <source>
        <strain evidence="15 17">SK-NIH.Env10_0317</strain>
    </source>
</reference>
<dbReference type="EMBL" id="CP018820">
    <property type="protein sequence ID" value="APR52447.1"/>
    <property type="molecule type" value="Genomic_DNA"/>
</dbReference>
<keyword evidence="7 13" id="KW-0812">Transmembrane</keyword>
<evidence type="ECO:0000256" key="4">
    <source>
        <dbReference type="ARBA" id="ARBA00022448"/>
    </source>
</evidence>
<dbReference type="SUPFAM" id="SSF144083">
    <property type="entry name" value="Magnesium transport protein CorA, transmembrane region"/>
    <property type="match status" value="1"/>
</dbReference>
<accession>A0A1L6J9C9</accession>
<feature type="transmembrane region" description="Helical" evidence="13">
    <location>
        <begin position="283"/>
        <end position="303"/>
    </location>
</feature>
<name>A0A1L6J9C9_9SPHN</name>
<dbReference type="FunFam" id="1.20.58.340:FF:000001">
    <property type="entry name" value="Magnesium transport protein CorA"/>
    <property type="match status" value="1"/>
</dbReference>
<dbReference type="SUPFAM" id="SSF143865">
    <property type="entry name" value="CorA soluble domain-like"/>
    <property type="match status" value="1"/>
</dbReference>
<keyword evidence="10" id="KW-0406">Ion transport</keyword>
<dbReference type="Proteomes" id="UP000185161">
    <property type="component" value="Chromosome"/>
</dbReference>
<evidence type="ECO:0000256" key="6">
    <source>
        <dbReference type="ARBA" id="ARBA00022519"/>
    </source>
</evidence>
<evidence type="ECO:0000256" key="7">
    <source>
        <dbReference type="ARBA" id="ARBA00022692"/>
    </source>
</evidence>
<keyword evidence="11 13" id="KW-0472">Membrane</keyword>
<dbReference type="KEGG" id="skr:BRX40_08390"/>
<evidence type="ECO:0000313" key="16">
    <source>
        <dbReference type="Proteomes" id="UP000185161"/>
    </source>
</evidence>
<dbReference type="EMBL" id="QQWO01000012">
    <property type="protein sequence ID" value="RSV01400.1"/>
    <property type="molecule type" value="Genomic_DNA"/>
</dbReference>
<evidence type="ECO:0000313" key="14">
    <source>
        <dbReference type="EMBL" id="APR52447.1"/>
    </source>
</evidence>
<evidence type="ECO:0000256" key="2">
    <source>
        <dbReference type="ARBA" id="ARBA00009765"/>
    </source>
</evidence>
<dbReference type="InterPro" id="IPR050829">
    <property type="entry name" value="CorA_MIT"/>
</dbReference>
<dbReference type="InterPro" id="IPR002523">
    <property type="entry name" value="MgTranspt_CorA/ZnTranspt_ZntB"/>
</dbReference>
<evidence type="ECO:0000256" key="9">
    <source>
        <dbReference type="ARBA" id="ARBA00022989"/>
    </source>
</evidence>
<dbReference type="GO" id="GO:0015099">
    <property type="term" value="F:nickel cation transmembrane transporter activity"/>
    <property type="evidence" value="ECO:0007669"/>
    <property type="project" value="TreeGrafter"/>
</dbReference>
<gene>
    <name evidence="14" type="ORF">BRX40_08390</name>
    <name evidence="15" type="ORF">CA257_14475</name>
</gene>
<evidence type="ECO:0000256" key="10">
    <source>
        <dbReference type="ARBA" id="ARBA00023065"/>
    </source>
</evidence>
<keyword evidence="6" id="KW-0997">Cell inner membrane</keyword>
<dbReference type="Gene3D" id="1.20.58.340">
    <property type="entry name" value="Magnesium transport protein CorA, transmembrane region"/>
    <property type="match status" value="1"/>
</dbReference>